<dbReference type="GO" id="GO:0003899">
    <property type="term" value="F:DNA-directed RNA polymerase activity"/>
    <property type="evidence" value="ECO:0007669"/>
    <property type="project" value="InterPro"/>
</dbReference>
<keyword evidence="3" id="KW-1185">Reference proteome</keyword>
<organism evidence="2 3">
    <name type="scientific">Botryobasidium botryosum (strain FD-172 SS1)</name>
    <dbReference type="NCBI Taxonomy" id="930990"/>
    <lineage>
        <taxon>Eukaryota</taxon>
        <taxon>Fungi</taxon>
        <taxon>Dikarya</taxon>
        <taxon>Basidiomycota</taxon>
        <taxon>Agaricomycotina</taxon>
        <taxon>Agaricomycetes</taxon>
        <taxon>Cantharellales</taxon>
        <taxon>Botryobasidiaceae</taxon>
        <taxon>Botryobasidium</taxon>
    </lineage>
</organism>
<sequence length="116" mass="13457">MQHTKHTYEPHGIYPAYLHMLAAAHSCLFCLDVGMPELQAKLDEEFNQLKADRWLLRKFVFKLSDPANTHYLPVNLHRIIQNAQQIFHIDCQKASDLSPTYIVEAVQKLLECLIII</sequence>
<reference evidence="3" key="1">
    <citation type="journal article" date="2014" name="Proc. Natl. Acad. Sci. U.S.A.">
        <title>Extensive sampling of basidiomycete genomes demonstrates inadequacy of the white-rot/brown-rot paradigm for wood decay fungi.</title>
        <authorList>
            <person name="Riley R."/>
            <person name="Salamov A.A."/>
            <person name="Brown D.W."/>
            <person name="Nagy L.G."/>
            <person name="Floudas D."/>
            <person name="Held B.W."/>
            <person name="Levasseur A."/>
            <person name="Lombard V."/>
            <person name="Morin E."/>
            <person name="Otillar R."/>
            <person name="Lindquist E.A."/>
            <person name="Sun H."/>
            <person name="LaButti K.M."/>
            <person name="Schmutz J."/>
            <person name="Jabbour D."/>
            <person name="Luo H."/>
            <person name="Baker S.E."/>
            <person name="Pisabarro A.G."/>
            <person name="Walton J.D."/>
            <person name="Blanchette R.A."/>
            <person name="Henrissat B."/>
            <person name="Martin F."/>
            <person name="Cullen D."/>
            <person name="Hibbett D.S."/>
            <person name="Grigoriev I.V."/>
        </authorList>
    </citation>
    <scope>NUCLEOTIDE SEQUENCE [LARGE SCALE GENOMIC DNA]</scope>
    <source>
        <strain evidence="3">FD-172 SS1</strain>
    </source>
</reference>
<evidence type="ECO:0000259" key="1">
    <source>
        <dbReference type="Pfam" id="PF04992"/>
    </source>
</evidence>
<protein>
    <recommendedName>
        <fullName evidence="1">RNA polymerase Rpb1 domain-containing protein</fullName>
    </recommendedName>
</protein>
<dbReference type="HOGENOM" id="CLU_2096476_0_0_1"/>
<dbReference type="Pfam" id="PF04992">
    <property type="entry name" value="RNA_pol_Rpb1_6"/>
    <property type="match status" value="1"/>
</dbReference>
<name>A0A067LTP2_BOTB1</name>
<gene>
    <name evidence="2" type="ORF">BOTBODRAFT_181369</name>
</gene>
<dbReference type="InParanoid" id="A0A067LTP2"/>
<dbReference type="GO" id="GO:0003677">
    <property type="term" value="F:DNA binding"/>
    <property type="evidence" value="ECO:0007669"/>
    <property type="project" value="InterPro"/>
</dbReference>
<dbReference type="GO" id="GO:0006351">
    <property type="term" value="P:DNA-templated transcription"/>
    <property type="evidence" value="ECO:0007669"/>
    <property type="project" value="InterPro"/>
</dbReference>
<evidence type="ECO:0000313" key="3">
    <source>
        <dbReference type="Proteomes" id="UP000027195"/>
    </source>
</evidence>
<proteinExistence type="predicted"/>
<dbReference type="SUPFAM" id="SSF64484">
    <property type="entry name" value="beta and beta-prime subunits of DNA dependent RNA-polymerase"/>
    <property type="match status" value="1"/>
</dbReference>
<feature type="domain" description="RNA polymerase Rpb1" evidence="1">
    <location>
        <begin position="36"/>
        <end position="116"/>
    </location>
</feature>
<dbReference type="Proteomes" id="UP000027195">
    <property type="component" value="Unassembled WGS sequence"/>
</dbReference>
<evidence type="ECO:0000313" key="2">
    <source>
        <dbReference type="EMBL" id="KDQ06663.1"/>
    </source>
</evidence>
<dbReference type="InterPro" id="IPR007075">
    <property type="entry name" value="RNA_pol_Rpb1_6"/>
</dbReference>
<dbReference type="AlphaFoldDB" id="A0A067LTP2"/>
<dbReference type="EMBL" id="KL198127">
    <property type="protein sequence ID" value="KDQ06663.1"/>
    <property type="molecule type" value="Genomic_DNA"/>
</dbReference>
<accession>A0A067LTP2</accession>
<dbReference type="STRING" id="930990.A0A067LTP2"/>
<dbReference type="OrthoDB" id="270392at2759"/>